<dbReference type="AlphaFoldDB" id="A0A8B6BGW6"/>
<evidence type="ECO:0000313" key="4">
    <source>
        <dbReference type="Proteomes" id="UP000596742"/>
    </source>
</evidence>
<dbReference type="Gene3D" id="1.10.238.10">
    <property type="entry name" value="EF-hand"/>
    <property type="match status" value="1"/>
</dbReference>
<dbReference type="OrthoDB" id="6164871at2759"/>
<dbReference type="EMBL" id="UYJE01000094">
    <property type="protein sequence ID" value="VDH90125.1"/>
    <property type="molecule type" value="Genomic_DNA"/>
</dbReference>
<proteinExistence type="predicted"/>
<protein>
    <recommendedName>
        <fullName evidence="5">EF-hand domain-containing protein</fullName>
    </recommendedName>
</protein>
<sequence length="172" mass="19892">MLLNLIRTIAVCLIVLLHLSEGCFRHDINERQSVHGTLESLGGYDYKVSVGWNHRFKRHAQDHQKFHVEIDYKGISGHDSPLDPCVFNPYDLDVKGYITEGDLEKIFVYFGDDVNKPEILHTFFTELDIDEDKMVTKEEFDLKKKDVITEESCSIIKDKDAMVAEQNMTLLK</sequence>
<feature type="chain" id="PRO_5032699749" description="EF-hand domain-containing protein" evidence="2">
    <location>
        <begin position="23"/>
        <end position="172"/>
    </location>
</feature>
<dbReference type="Proteomes" id="UP000596742">
    <property type="component" value="Unassembled WGS sequence"/>
</dbReference>
<comment type="caution">
    <text evidence="3">The sequence shown here is derived from an EMBL/GenBank/DDBJ whole genome shotgun (WGS) entry which is preliminary data.</text>
</comment>
<dbReference type="SUPFAM" id="SSF47473">
    <property type="entry name" value="EF-hand"/>
    <property type="match status" value="1"/>
</dbReference>
<evidence type="ECO:0000256" key="2">
    <source>
        <dbReference type="SAM" id="SignalP"/>
    </source>
</evidence>
<dbReference type="InterPro" id="IPR018247">
    <property type="entry name" value="EF_Hand_1_Ca_BS"/>
</dbReference>
<reference evidence="3" key="1">
    <citation type="submission" date="2018-11" db="EMBL/GenBank/DDBJ databases">
        <authorList>
            <person name="Alioto T."/>
            <person name="Alioto T."/>
        </authorList>
    </citation>
    <scope>NUCLEOTIDE SEQUENCE</scope>
</reference>
<keyword evidence="1" id="KW-0106">Calcium</keyword>
<dbReference type="InterPro" id="IPR011992">
    <property type="entry name" value="EF-hand-dom_pair"/>
</dbReference>
<feature type="signal peptide" evidence="2">
    <location>
        <begin position="1"/>
        <end position="22"/>
    </location>
</feature>
<dbReference type="PROSITE" id="PS00018">
    <property type="entry name" value="EF_HAND_1"/>
    <property type="match status" value="1"/>
</dbReference>
<name>A0A8B6BGW6_MYTGA</name>
<organism evidence="3 4">
    <name type="scientific">Mytilus galloprovincialis</name>
    <name type="common">Mediterranean mussel</name>
    <dbReference type="NCBI Taxonomy" id="29158"/>
    <lineage>
        <taxon>Eukaryota</taxon>
        <taxon>Metazoa</taxon>
        <taxon>Spiralia</taxon>
        <taxon>Lophotrochozoa</taxon>
        <taxon>Mollusca</taxon>
        <taxon>Bivalvia</taxon>
        <taxon>Autobranchia</taxon>
        <taxon>Pteriomorphia</taxon>
        <taxon>Mytilida</taxon>
        <taxon>Mytiloidea</taxon>
        <taxon>Mytilidae</taxon>
        <taxon>Mytilinae</taxon>
        <taxon>Mytilus</taxon>
    </lineage>
</organism>
<keyword evidence="4" id="KW-1185">Reference proteome</keyword>
<evidence type="ECO:0000256" key="1">
    <source>
        <dbReference type="ARBA" id="ARBA00022837"/>
    </source>
</evidence>
<keyword evidence="2" id="KW-0732">Signal</keyword>
<evidence type="ECO:0008006" key="5">
    <source>
        <dbReference type="Google" id="ProtNLM"/>
    </source>
</evidence>
<gene>
    <name evidence="3" type="ORF">MGAL_10B087009</name>
</gene>
<accession>A0A8B6BGW6</accession>
<evidence type="ECO:0000313" key="3">
    <source>
        <dbReference type="EMBL" id="VDH90125.1"/>
    </source>
</evidence>